<keyword evidence="3" id="KW-1185">Reference proteome</keyword>
<name>A0AAI9UG73_9PEZI</name>
<gene>
    <name evidence="2" type="ORF">CMEL01_15755</name>
</gene>
<organism evidence="2 3">
    <name type="scientific">Colletotrichum melonis</name>
    <dbReference type="NCBI Taxonomy" id="1209925"/>
    <lineage>
        <taxon>Eukaryota</taxon>
        <taxon>Fungi</taxon>
        <taxon>Dikarya</taxon>
        <taxon>Ascomycota</taxon>
        <taxon>Pezizomycotina</taxon>
        <taxon>Sordariomycetes</taxon>
        <taxon>Hypocreomycetidae</taxon>
        <taxon>Glomerellales</taxon>
        <taxon>Glomerellaceae</taxon>
        <taxon>Colletotrichum</taxon>
        <taxon>Colletotrichum acutatum species complex</taxon>
    </lineage>
</organism>
<reference evidence="2 3" key="1">
    <citation type="submission" date="2016-10" db="EMBL/GenBank/DDBJ databases">
        <title>The genome sequence of Colletotrichum fioriniae PJ7.</title>
        <authorList>
            <person name="Baroncelli R."/>
        </authorList>
    </citation>
    <scope>NUCLEOTIDE SEQUENCE [LARGE SCALE GENOMIC DNA]</scope>
    <source>
        <strain evidence="2">Col 31</strain>
    </source>
</reference>
<dbReference type="Proteomes" id="UP001239795">
    <property type="component" value="Unassembled WGS sequence"/>
</dbReference>
<evidence type="ECO:0008006" key="4">
    <source>
        <dbReference type="Google" id="ProtNLM"/>
    </source>
</evidence>
<dbReference type="EMBL" id="MLGG01000015">
    <property type="protein sequence ID" value="KAK1457772.1"/>
    <property type="molecule type" value="Genomic_DNA"/>
</dbReference>
<evidence type="ECO:0000313" key="2">
    <source>
        <dbReference type="EMBL" id="KAK1457772.1"/>
    </source>
</evidence>
<comment type="caution">
    <text evidence="2">The sequence shown here is derived from an EMBL/GenBank/DDBJ whole genome shotgun (WGS) entry which is preliminary data.</text>
</comment>
<evidence type="ECO:0000313" key="3">
    <source>
        <dbReference type="Proteomes" id="UP001239795"/>
    </source>
</evidence>
<protein>
    <recommendedName>
        <fullName evidence="4">Secreted protein</fullName>
    </recommendedName>
</protein>
<feature type="signal peptide" evidence="1">
    <location>
        <begin position="1"/>
        <end position="22"/>
    </location>
</feature>
<accession>A0AAI9UG73</accession>
<keyword evidence="1" id="KW-0732">Signal</keyword>
<evidence type="ECO:0000256" key="1">
    <source>
        <dbReference type="SAM" id="SignalP"/>
    </source>
</evidence>
<dbReference type="AlphaFoldDB" id="A0AAI9UG73"/>
<proteinExistence type="predicted"/>
<sequence length="75" mass="8463">MSRRRLLFITYFNLALYPSLMGISSPLNATSTCFWLWFMPETAILGLQHTNNKSKPIELDVSAMPVGQVLSLCLN</sequence>
<feature type="chain" id="PRO_5042569753" description="Secreted protein" evidence="1">
    <location>
        <begin position="23"/>
        <end position="75"/>
    </location>
</feature>